<name>C0PKV6_MAIZE</name>
<organism evidence="1">
    <name type="scientific">Zea mays</name>
    <name type="common">Maize</name>
    <dbReference type="NCBI Taxonomy" id="4577"/>
    <lineage>
        <taxon>Eukaryota</taxon>
        <taxon>Viridiplantae</taxon>
        <taxon>Streptophyta</taxon>
        <taxon>Embryophyta</taxon>
        <taxon>Tracheophyta</taxon>
        <taxon>Spermatophyta</taxon>
        <taxon>Magnoliopsida</taxon>
        <taxon>Liliopsida</taxon>
        <taxon>Poales</taxon>
        <taxon>Poaceae</taxon>
        <taxon>PACMAD clade</taxon>
        <taxon>Panicoideae</taxon>
        <taxon>Andropogonodae</taxon>
        <taxon>Andropogoneae</taxon>
        <taxon>Tripsacinae</taxon>
        <taxon>Zea</taxon>
    </lineage>
</organism>
<dbReference type="AlphaFoldDB" id="C0PKV6"/>
<dbReference type="ExpressionAtlas" id="C0PKV6">
    <property type="expression patterns" value="baseline"/>
</dbReference>
<protein>
    <submittedName>
        <fullName evidence="1">Uncharacterized protein</fullName>
    </submittedName>
</protein>
<reference evidence="1" key="2">
    <citation type="submission" date="2012-06" db="EMBL/GenBank/DDBJ databases">
        <authorList>
            <person name="Yu Y."/>
            <person name="Currie J."/>
            <person name="Lomeli R."/>
            <person name="Angelova A."/>
            <person name="Collura K."/>
            <person name="Wissotski M."/>
            <person name="Campos D."/>
            <person name="Kudrna D."/>
            <person name="Golser W."/>
            <person name="Ashely E."/>
            <person name="Descour A."/>
            <person name="Fernandes J."/>
            <person name="Soderlund C."/>
            <person name="Walbot V."/>
        </authorList>
    </citation>
    <scope>NUCLEOTIDE SEQUENCE</scope>
    <source>
        <strain evidence="1">B73</strain>
    </source>
</reference>
<proteinExistence type="evidence at transcript level"/>
<accession>C0PKV6</accession>
<sequence>MSRSGDEPVTSHDAARSAGLFVLVVLLAVRVPAVAATIGPVPGGAAPAAVVPASRRAAVAAVWLRAVAPLGGGRPDGRRAPHALLLRHWRHRRHRHPHGRRRGHRHRRARAGRLQPRRDGGVCRPDDLRLAVAVPVPVRVRVRVAAGRLVHVQVVEVVVHVHVVELDVLILTRLASAAVPAMASASVPAGLAMAVPVASAAAAMASASVPALAVPVAAGLPWLGRLAGSDGAVLLLFPSASASAPAQAEAEAPDDVYVGDDLAGVGGEPVGDLLGVEGPGHRHRVVLLVVGDGPDAHLVLDLAEDLPDLLVALVALKIHPHDHRRHLVLAAVDAWPKLALSVPATFVAGARGEEIRR</sequence>
<evidence type="ECO:0000313" key="1">
    <source>
        <dbReference type="EMBL" id="ACN35822.1"/>
    </source>
</evidence>
<dbReference type="EMBL" id="BT068925">
    <property type="protein sequence ID" value="ACN35822.1"/>
    <property type="molecule type" value="mRNA"/>
</dbReference>
<reference evidence="1" key="1">
    <citation type="journal article" date="2009" name="PLoS Genet.">
        <title>Sequencing, mapping, and analysis of 27,455 maize full-length cDNAs.</title>
        <authorList>
            <person name="Soderlund C."/>
            <person name="Descour A."/>
            <person name="Kudrna D."/>
            <person name="Bomhoff M."/>
            <person name="Boyd L."/>
            <person name="Currie J."/>
            <person name="Angelova A."/>
            <person name="Collura K."/>
            <person name="Wissotski M."/>
            <person name="Ashley E."/>
            <person name="Morrow D."/>
            <person name="Fernandes J."/>
            <person name="Walbot V."/>
            <person name="Yu Y."/>
        </authorList>
    </citation>
    <scope>NUCLEOTIDE SEQUENCE</scope>
    <source>
        <strain evidence="1">B73</strain>
    </source>
</reference>